<keyword evidence="2" id="KW-1185">Reference proteome</keyword>
<dbReference type="SUPFAM" id="SSF46565">
    <property type="entry name" value="Chaperone J-domain"/>
    <property type="match status" value="1"/>
</dbReference>
<dbReference type="eggNOG" id="COG0484">
    <property type="taxonomic scope" value="Bacteria"/>
</dbReference>
<protein>
    <submittedName>
        <fullName evidence="1">Heat shock protein DnaJ domain-containing protein</fullName>
    </submittedName>
</protein>
<dbReference type="RefSeq" id="WP_015596673.1">
    <property type="nucleotide sequence ID" value="NC_021172.1"/>
</dbReference>
<accession>N0B7X8</accession>
<dbReference type="STRING" id="670307.HYPDE_24758"/>
<organism evidence="1 2">
    <name type="scientific">Hyphomicrobium denitrificans 1NES1</name>
    <dbReference type="NCBI Taxonomy" id="670307"/>
    <lineage>
        <taxon>Bacteria</taxon>
        <taxon>Pseudomonadati</taxon>
        <taxon>Pseudomonadota</taxon>
        <taxon>Alphaproteobacteria</taxon>
        <taxon>Hyphomicrobiales</taxon>
        <taxon>Hyphomicrobiaceae</taxon>
        <taxon>Hyphomicrobium</taxon>
    </lineage>
</organism>
<dbReference type="HOGENOM" id="CLU_120905_0_0_5"/>
<dbReference type="KEGG" id="hdt:HYPDE_24758"/>
<sequence length="195" mass="22248">MTDADALKVAIDLFHLPSQVRAMRARPLPKGTRLLLRIASGDTDAMRQAQTLSDRSATAIREAAIFFVEQILLERGADEYRTLGLDNTAPANELRAHMALLIKWLHPDLNNDGHRSTMARQVIRAWQKVNSPDKLRRRPTTSDQIPTNAKQCRIETGKRFTERSIQPVARRTRKSLRILRFIAAAARSKFVRWKT</sequence>
<name>N0B7X8_9HYPH</name>
<dbReference type="InterPro" id="IPR036869">
    <property type="entry name" value="J_dom_sf"/>
</dbReference>
<evidence type="ECO:0000313" key="2">
    <source>
        <dbReference type="Proteomes" id="UP000005952"/>
    </source>
</evidence>
<dbReference type="EMBL" id="CP005587">
    <property type="protein sequence ID" value="AGK56636.1"/>
    <property type="molecule type" value="Genomic_DNA"/>
</dbReference>
<dbReference type="Proteomes" id="UP000005952">
    <property type="component" value="Chromosome"/>
</dbReference>
<gene>
    <name evidence="1" type="ORF">HYPDE_24758</name>
</gene>
<proteinExistence type="predicted"/>
<reference evidence="1 2" key="1">
    <citation type="journal article" date="2013" name="Genome Announc.">
        <title>Genome sequences for three denitrifying bacterial strains isolated from a uranium- and nitrate-contaminated subsurface environment.</title>
        <authorList>
            <person name="Venkatramanan R."/>
            <person name="Prakash O."/>
            <person name="Woyke T."/>
            <person name="Chain P."/>
            <person name="Goodwin L.A."/>
            <person name="Watson D."/>
            <person name="Brooks S."/>
            <person name="Kostka J.E."/>
            <person name="Green S.J."/>
        </authorList>
    </citation>
    <scope>NUCLEOTIDE SEQUENCE [LARGE SCALE GENOMIC DNA]</scope>
    <source>
        <strain evidence="1 2">1NES1</strain>
    </source>
</reference>
<keyword evidence="1" id="KW-0346">Stress response</keyword>
<dbReference type="AlphaFoldDB" id="N0B7X8"/>
<evidence type="ECO:0000313" key="1">
    <source>
        <dbReference type="EMBL" id="AGK56636.1"/>
    </source>
</evidence>